<dbReference type="EMBL" id="CP112932">
    <property type="protein sequence ID" value="WPY00645.1"/>
    <property type="molecule type" value="Genomic_DNA"/>
</dbReference>
<comment type="subunit">
    <text evidence="9">Monomer.</text>
</comment>
<dbReference type="SUPFAM" id="SSF47323">
    <property type="entry name" value="Anticodon-binding domain of a subclass of class I aminoacyl-tRNA synthetases"/>
    <property type="match status" value="1"/>
</dbReference>
<gene>
    <name evidence="9" type="primary">argS</name>
    <name evidence="13" type="ORF">Trichorick_00528</name>
</gene>
<dbReference type="HAMAP" id="MF_00123">
    <property type="entry name" value="Arg_tRNA_synth"/>
    <property type="match status" value="1"/>
</dbReference>
<dbReference type="InterPro" id="IPR005148">
    <property type="entry name" value="Arg-tRNA-synth_N"/>
</dbReference>
<dbReference type="PANTHER" id="PTHR11956">
    <property type="entry name" value="ARGINYL-TRNA SYNTHETASE"/>
    <property type="match status" value="1"/>
</dbReference>
<dbReference type="InterPro" id="IPR014729">
    <property type="entry name" value="Rossmann-like_a/b/a_fold"/>
</dbReference>
<sequence length="577" mass="64632">MNIFNQLKQDIIQAGQKISTDHSVLALTNIEIPKDPLNGDLSTNIAMIIAAKEGINPREVAIKFKELMSNIPYIAHLEIAGPGFINFTIKADRWHNCIQQILSDDEEFISIKISEGEKVNIEFVSANPTGPLHIGHARGAVYGDALARLLDKCGYKVTKEYYVNDAGSQIDILIQTAILRYKQALTGEEILIPTGLYPGEYLIPVGIKLAEEFGDKLLTLADNECNNIVKQFVITAMLAIIANDLHALKVEHDIFFSEQSLHDNNLIDTTVNSLRKTGLVYEGTIPAPKGKIDPNWQERTQALFKSTMFGDDQDRPLQKSDGSWSYFAADLAYAKDKIQRGFNNLIYILGADHSGYVARIKATIQAVGEGKIKHDIKICQLVNFVENGIPVKMSKRKGSFTTVKDVIEEVDVDIIRFIMLTRKNDAILDFDLAKVKEQSKENPVFYVQYAHVRIVSILANGAEHTPQAYEKFINKQFDLSLLASEEEIGLIKLLASWPKILEGAAKHFEPHRIAFYLLNVAARFHALWNLGKENNDYRFVIESDIELTATRLALAKAIQKIIVNGLEIIGIQPMDKM</sequence>
<evidence type="ECO:0000256" key="7">
    <source>
        <dbReference type="ARBA" id="ARBA00023146"/>
    </source>
</evidence>
<evidence type="ECO:0000259" key="11">
    <source>
        <dbReference type="SMART" id="SM00836"/>
    </source>
</evidence>
<dbReference type="PANTHER" id="PTHR11956:SF5">
    <property type="entry name" value="ARGININE--TRNA LIGASE, CYTOPLASMIC"/>
    <property type="match status" value="1"/>
</dbReference>
<keyword evidence="7 9" id="KW-0030">Aminoacyl-tRNA synthetase</keyword>
<dbReference type="SMART" id="SM01016">
    <property type="entry name" value="Arg_tRNA_synt_N"/>
    <property type="match status" value="1"/>
</dbReference>
<organism evidence="13 14">
    <name type="scientific">Candidatus Trichorickettsia mobilis</name>
    <dbReference type="NCBI Taxonomy" id="1346319"/>
    <lineage>
        <taxon>Bacteria</taxon>
        <taxon>Pseudomonadati</taxon>
        <taxon>Pseudomonadota</taxon>
        <taxon>Alphaproteobacteria</taxon>
        <taxon>Rickettsiales</taxon>
        <taxon>Rickettsiaceae</taxon>
        <taxon>Rickettsieae</taxon>
        <taxon>Candidatus Trichorickettsia</taxon>
    </lineage>
</organism>
<evidence type="ECO:0000256" key="2">
    <source>
        <dbReference type="ARBA" id="ARBA00022490"/>
    </source>
</evidence>
<dbReference type="Pfam" id="PF03485">
    <property type="entry name" value="Arg_tRNA_synt_N"/>
    <property type="match status" value="1"/>
</dbReference>
<reference evidence="13 14" key="1">
    <citation type="submission" date="2022-10" db="EMBL/GenBank/DDBJ databases">
        <title>Host association and intracellularity evolved multiple times independently in the Rickettsiales.</title>
        <authorList>
            <person name="Castelli M."/>
            <person name="Nardi T."/>
            <person name="Gammuto L."/>
            <person name="Bellinzona G."/>
            <person name="Sabaneyeva E."/>
            <person name="Potekhin A."/>
            <person name="Serra V."/>
            <person name="Petroni G."/>
            <person name="Sassera D."/>
        </authorList>
    </citation>
    <scope>NUCLEOTIDE SEQUENCE [LARGE SCALE GENOMIC DNA]</scope>
    <source>
        <strain evidence="13 14">Kr 154-4</strain>
    </source>
</reference>
<dbReference type="GO" id="GO:0016874">
    <property type="term" value="F:ligase activity"/>
    <property type="evidence" value="ECO:0007669"/>
    <property type="project" value="UniProtKB-KW"/>
</dbReference>
<comment type="catalytic activity">
    <reaction evidence="8 9">
        <text>tRNA(Arg) + L-arginine + ATP = L-arginyl-tRNA(Arg) + AMP + diphosphate</text>
        <dbReference type="Rhea" id="RHEA:20301"/>
        <dbReference type="Rhea" id="RHEA-COMP:9658"/>
        <dbReference type="Rhea" id="RHEA-COMP:9673"/>
        <dbReference type="ChEBI" id="CHEBI:30616"/>
        <dbReference type="ChEBI" id="CHEBI:32682"/>
        <dbReference type="ChEBI" id="CHEBI:33019"/>
        <dbReference type="ChEBI" id="CHEBI:78442"/>
        <dbReference type="ChEBI" id="CHEBI:78513"/>
        <dbReference type="ChEBI" id="CHEBI:456215"/>
        <dbReference type="EC" id="6.1.1.19"/>
    </reaction>
</comment>
<dbReference type="NCBIfam" id="TIGR00456">
    <property type="entry name" value="argS"/>
    <property type="match status" value="1"/>
</dbReference>
<keyword evidence="4 9" id="KW-0547">Nucleotide-binding</keyword>
<dbReference type="SUPFAM" id="SSF55190">
    <property type="entry name" value="Arginyl-tRNA synthetase (ArgRS), N-terminal 'additional' domain"/>
    <property type="match status" value="1"/>
</dbReference>
<evidence type="ECO:0000256" key="3">
    <source>
        <dbReference type="ARBA" id="ARBA00022598"/>
    </source>
</evidence>
<keyword evidence="2 9" id="KW-0963">Cytoplasm</keyword>
<evidence type="ECO:0000256" key="8">
    <source>
        <dbReference type="ARBA" id="ARBA00049339"/>
    </source>
</evidence>
<dbReference type="PROSITE" id="PS00178">
    <property type="entry name" value="AA_TRNA_LIGASE_I"/>
    <property type="match status" value="1"/>
</dbReference>
<evidence type="ECO:0000256" key="10">
    <source>
        <dbReference type="RuleBase" id="RU363038"/>
    </source>
</evidence>
<keyword evidence="14" id="KW-1185">Reference proteome</keyword>
<accession>A0ABZ0URI3</accession>
<evidence type="ECO:0000256" key="4">
    <source>
        <dbReference type="ARBA" id="ARBA00022741"/>
    </source>
</evidence>
<dbReference type="InterPro" id="IPR035684">
    <property type="entry name" value="ArgRS_core"/>
</dbReference>
<keyword evidence="6 9" id="KW-0648">Protein biosynthesis</keyword>
<dbReference type="Proteomes" id="UP001326613">
    <property type="component" value="Chromosome"/>
</dbReference>
<protein>
    <recommendedName>
        <fullName evidence="9">Arginine--tRNA ligase</fullName>
        <ecNumber evidence="9">6.1.1.19</ecNumber>
    </recommendedName>
    <alternativeName>
        <fullName evidence="9">Arginyl-tRNA synthetase</fullName>
        <shortName evidence="9">ArgRS</shortName>
    </alternativeName>
</protein>
<feature type="domain" description="Arginyl tRNA synthetase N-terminal" evidence="12">
    <location>
        <begin position="5"/>
        <end position="89"/>
    </location>
</feature>
<keyword evidence="3 9" id="KW-0436">Ligase</keyword>
<dbReference type="Gene3D" id="3.40.50.620">
    <property type="entry name" value="HUPs"/>
    <property type="match status" value="1"/>
</dbReference>
<dbReference type="CDD" id="cd00671">
    <property type="entry name" value="ArgRS_core"/>
    <property type="match status" value="1"/>
</dbReference>
<name>A0ABZ0URI3_9RICK</name>
<evidence type="ECO:0000256" key="9">
    <source>
        <dbReference type="HAMAP-Rule" id="MF_00123"/>
    </source>
</evidence>
<evidence type="ECO:0000256" key="1">
    <source>
        <dbReference type="ARBA" id="ARBA00005594"/>
    </source>
</evidence>
<dbReference type="InterPro" id="IPR008909">
    <property type="entry name" value="DALR_anticod-bd"/>
</dbReference>
<dbReference type="Pfam" id="PF05746">
    <property type="entry name" value="DALR_1"/>
    <property type="match status" value="1"/>
</dbReference>
<dbReference type="InterPro" id="IPR036695">
    <property type="entry name" value="Arg-tRNA-synth_N_sf"/>
</dbReference>
<evidence type="ECO:0000256" key="5">
    <source>
        <dbReference type="ARBA" id="ARBA00022840"/>
    </source>
</evidence>
<dbReference type="InterPro" id="IPR001412">
    <property type="entry name" value="aa-tRNA-synth_I_CS"/>
</dbReference>
<evidence type="ECO:0000259" key="12">
    <source>
        <dbReference type="SMART" id="SM01016"/>
    </source>
</evidence>
<dbReference type="PRINTS" id="PR01038">
    <property type="entry name" value="TRNASYNTHARG"/>
</dbReference>
<feature type="short sequence motif" description="'HIGH' region" evidence="9">
    <location>
        <begin position="126"/>
        <end position="136"/>
    </location>
</feature>
<dbReference type="Gene3D" id="3.30.1360.70">
    <property type="entry name" value="Arginyl tRNA synthetase N-terminal domain"/>
    <property type="match status" value="1"/>
</dbReference>
<feature type="domain" description="DALR anticodon binding" evidence="11">
    <location>
        <begin position="447"/>
        <end position="577"/>
    </location>
</feature>
<evidence type="ECO:0000313" key="13">
    <source>
        <dbReference type="EMBL" id="WPY00645.1"/>
    </source>
</evidence>
<dbReference type="SUPFAM" id="SSF52374">
    <property type="entry name" value="Nucleotidylyl transferase"/>
    <property type="match status" value="1"/>
</dbReference>
<dbReference type="RefSeq" id="WP_323738697.1">
    <property type="nucleotide sequence ID" value="NZ_CP112932.1"/>
</dbReference>
<comment type="similarity">
    <text evidence="1 9 10">Belongs to the class-I aminoacyl-tRNA synthetase family.</text>
</comment>
<keyword evidence="5 9" id="KW-0067">ATP-binding</keyword>
<evidence type="ECO:0000313" key="14">
    <source>
        <dbReference type="Proteomes" id="UP001326613"/>
    </source>
</evidence>
<comment type="subcellular location">
    <subcellularLocation>
        <location evidence="9">Cytoplasm</location>
    </subcellularLocation>
</comment>
<dbReference type="Pfam" id="PF00750">
    <property type="entry name" value="tRNA-synt_1d"/>
    <property type="match status" value="1"/>
</dbReference>
<dbReference type="SMART" id="SM00836">
    <property type="entry name" value="DALR_1"/>
    <property type="match status" value="1"/>
</dbReference>
<dbReference type="InterPro" id="IPR009080">
    <property type="entry name" value="tRNAsynth_Ia_anticodon-bd"/>
</dbReference>
<proteinExistence type="inferred from homology"/>
<evidence type="ECO:0000256" key="6">
    <source>
        <dbReference type="ARBA" id="ARBA00022917"/>
    </source>
</evidence>
<dbReference type="InterPro" id="IPR001278">
    <property type="entry name" value="Arg-tRNA-ligase"/>
</dbReference>
<dbReference type="EC" id="6.1.1.19" evidence="9"/>
<dbReference type="Gene3D" id="1.10.730.10">
    <property type="entry name" value="Isoleucyl-tRNA Synthetase, Domain 1"/>
    <property type="match status" value="1"/>
</dbReference>